<dbReference type="KEGG" id="cyt:cce_0653"/>
<evidence type="ECO:0000256" key="1">
    <source>
        <dbReference type="ARBA" id="ARBA00005836"/>
    </source>
</evidence>
<evidence type="ECO:0000313" key="6">
    <source>
        <dbReference type="Proteomes" id="UP000001203"/>
    </source>
</evidence>
<dbReference type="GO" id="GO:0008237">
    <property type="term" value="F:metallopeptidase activity"/>
    <property type="evidence" value="ECO:0007669"/>
    <property type="project" value="InterPro"/>
</dbReference>
<gene>
    <name evidence="5" type="primary">pmbA</name>
    <name evidence="5" type="ordered locus">cce_0653</name>
</gene>
<dbReference type="InterPro" id="IPR036059">
    <property type="entry name" value="TldD/PmbA_sf"/>
</dbReference>
<feature type="domain" description="Metalloprotease TldD/E C-terminal" evidence="3">
    <location>
        <begin position="227"/>
        <end position="445"/>
    </location>
</feature>
<dbReference type="RefSeq" id="WP_009545901.1">
    <property type="nucleotide sequence ID" value="NC_010546.1"/>
</dbReference>
<organism evidence="5 6">
    <name type="scientific">Crocosphaera subtropica (strain ATCC 51142 / BH68)</name>
    <name type="common">Cyanothece sp. (strain ATCC 51142)</name>
    <dbReference type="NCBI Taxonomy" id="43989"/>
    <lineage>
        <taxon>Bacteria</taxon>
        <taxon>Bacillati</taxon>
        <taxon>Cyanobacteriota</taxon>
        <taxon>Cyanophyceae</taxon>
        <taxon>Oscillatoriophycideae</taxon>
        <taxon>Chroococcales</taxon>
        <taxon>Aphanothecaceae</taxon>
        <taxon>Crocosphaera</taxon>
        <taxon>Crocosphaera subtropica</taxon>
    </lineage>
</organism>
<dbReference type="OrthoDB" id="9803618at2"/>
<evidence type="ECO:0000259" key="4">
    <source>
        <dbReference type="Pfam" id="PF19290"/>
    </source>
</evidence>
<dbReference type="Gene3D" id="3.30.2290.10">
    <property type="entry name" value="PmbA/TldD superfamily"/>
    <property type="match status" value="1"/>
</dbReference>
<dbReference type="eggNOG" id="COG0312">
    <property type="taxonomic scope" value="Bacteria"/>
</dbReference>
<reference evidence="5 6" key="1">
    <citation type="journal article" date="2008" name="Proc. Natl. Acad. Sci. U.S.A.">
        <title>The genome of Cyanothece 51142, a unicellular diazotrophic cyanobacterium important in the marine nitrogen cycle.</title>
        <authorList>
            <person name="Welsh E.A."/>
            <person name="Liberton M."/>
            <person name="Stoeckel J."/>
            <person name="Loh T."/>
            <person name="Elvitigala T."/>
            <person name="Wang C."/>
            <person name="Wollam A."/>
            <person name="Fulton R.S."/>
            <person name="Clifton S.W."/>
            <person name="Jacobs J.M."/>
            <person name="Aurora R."/>
            <person name="Ghosh B.K."/>
            <person name="Sherman L.A."/>
            <person name="Smith R.D."/>
            <person name="Wilson R.K."/>
            <person name="Pakrasi H.B."/>
        </authorList>
    </citation>
    <scope>NUCLEOTIDE SEQUENCE [LARGE SCALE GENOMIC DNA]</scope>
    <source>
        <strain evidence="6">ATCC 51142 / BH68</strain>
    </source>
</reference>
<name>B1WQ82_CROS5</name>
<dbReference type="InterPro" id="IPR045570">
    <property type="entry name" value="Metalloprtase-TldD/E_cen_dom"/>
</dbReference>
<proteinExistence type="inferred from homology"/>
<dbReference type="Proteomes" id="UP000001203">
    <property type="component" value="Chromosome circular"/>
</dbReference>
<evidence type="ECO:0000259" key="2">
    <source>
        <dbReference type="Pfam" id="PF01523"/>
    </source>
</evidence>
<dbReference type="InterPro" id="IPR045569">
    <property type="entry name" value="Metalloprtase-TldD/E_C"/>
</dbReference>
<dbReference type="EMBL" id="CP000806">
    <property type="protein sequence ID" value="ACB50004.1"/>
    <property type="molecule type" value="Genomic_DNA"/>
</dbReference>
<evidence type="ECO:0000259" key="3">
    <source>
        <dbReference type="Pfam" id="PF19289"/>
    </source>
</evidence>
<accession>B1WQ82</accession>
<dbReference type="GO" id="GO:0005829">
    <property type="term" value="C:cytosol"/>
    <property type="evidence" value="ECO:0007669"/>
    <property type="project" value="TreeGrafter"/>
</dbReference>
<dbReference type="AlphaFoldDB" id="B1WQ82"/>
<dbReference type="STRING" id="43989.cce_0653"/>
<sequence>MLNTETIANYAQNSAEKLGINKYDIYGSSIDETSVEVNHGEPKQVQASNRSSVIVRVWNEKGRVGVTTTTDLDELGIQLALETAKEASTFGNTENPPEFSPEAKATIENAVDEIVEPVPVPTLIDTLIKAEKSLLNAHPAIQGVPYNGLSQEDIKRFYLNSDGSLRQEARSYAVIYLYSRTEEEGKKPRGASAMKISRGLETLDVDGCLKEVTEKTISHINYRTIPSGKYTVVFSPKAFLSLISAFSNLFNAQNILDKQSLSNLDSIGKEVASPLLCLSDDALHPDNIGAETFDGEGTPTRRVELIKDGVLTGLLHSAGTAKRMNVQPTGNANIGAKVTVGSHFYHVFSNSETNPEYNLDEAENVILIDKLQALHAGVNTLQGSFSLPFDGWLVNKGELTSIDAATVAGDYLTLLKSIIAIDSEAEVTPGGVCPRIWVSDLSITGE</sequence>
<dbReference type="HOGENOM" id="CLU_026425_4_0_3"/>
<dbReference type="PANTHER" id="PTHR43421:SF1">
    <property type="entry name" value="METALLOPROTEASE PMBA"/>
    <property type="match status" value="1"/>
</dbReference>
<dbReference type="Pfam" id="PF19290">
    <property type="entry name" value="PmbA_TldD_2nd"/>
    <property type="match status" value="1"/>
</dbReference>
<comment type="similarity">
    <text evidence="1">Belongs to the peptidase U62 family.</text>
</comment>
<dbReference type="GO" id="GO:0006508">
    <property type="term" value="P:proteolysis"/>
    <property type="evidence" value="ECO:0007669"/>
    <property type="project" value="InterPro"/>
</dbReference>
<dbReference type="InterPro" id="IPR002510">
    <property type="entry name" value="Metalloprtase-TldD/E_N"/>
</dbReference>
<dbReference type="Pfam" id="PF01523">
    <property type="entry name" value="PmbA_TldD_1st"/>
    <property type="match status" value="1"/>
</dbReference>
<protein>
    <submittedName>
        <fullName evidence="5">Modulator of DNA gyrase</fullName>
    </submittedName>
</protein>
<dbReference type="InterPro" id="IPR035068">
    <property type="entry name" value="TldD/PmbA_N"/>
</dbReference>
<dbReference type="PANTHER" id="PTHR43421">
    <property type="entry name" value="METALLOPROTEASE PMBA"/>
    <property type="match status" value="1"/>
</dbReference>
<dbReference type="SUPFAM" id="SSF111283">
    <property type="entry name" value="Putative modulator of DNA gyrase, PmbA/TldD"/>
    <property type="match status" value="1"/>
</dbReference>
<feature type="domain" description="Metalloprotease TldD/E N-terminal" evidence="2">
    <location>
        <begin position="23"/>
        <end position="87"/>
    </location>
</feature>
<dbReference type="InterPro" id="IPR047657">
    <property type="entry name" value="PmbA"/>
</dbReference>
<feature type="domain" description="Metalloprotease TldD/E central" evidence="4">
    <location>
        <begin position="116"/>
        <end position="218"/>
    </location>
</feature>
<keyword evidence="6" id="KW-1185">Reference proteome</keyword>
<dbReference type="Pfam" id="PF19289">
    <property type="entry name" value="PmbA_TldD_3rd"/>
    <property type="match status" value="1"/>
</dbReference>
<evidence type="ECO:0000313" key="5">
    <source>
        <dbReference type="EMBL" id="ACB50004.1"/>
    </source>
</evidence>